<dbReference type="PANTHER" id="PTHR33570">
    <property type="entry name" value="4-CARBOXYMUCONOLACTONE DECARBOXYLASE FAMILY PROTEIN"/>
    <property type="match status" value="1"/>
</dbReference>
<comment type="caution">
    <text evidence="2">The sequence shown here is derived from an EMBL/GenBank/DDBJ whole genome shotgun (WGS) entry which is preliminary data.</text>
</comment>
<feature type="domain" description="Carboxymuconolactone decarboxylase-like" evidence="1">
    <location>
        <begin position="121"/>
        <end position="181"/>
    </location>
</feature>
<dbReference type="Proteomes" id="UP000651208">
    <property type="component" value="Unassembled WGS sequence"/>
</dbReference>
<dbReference type="InterPro" id="IPR003779">
    <property type="entry name" value="CMD-like"/>
</dbReference>
<accession>A0ABR7QW31</accession>
<sequence length="206" mass="22204">MNILTPKKGSIVTISAFMSKGDMIGLKQALIDGLNQGLTINEIKEILVQLYAYVGFPRSLNGLSAFKALLEERQKEGITDTVGSTSAPLPTNLSALELGTKIQTKVVGKPVTGGIMDFSPTIDQFLKAHLFGDIFGRDILSYEDREIATLAALSTLQGAVSQIKSHVQIAQNVGVSPTQLDGIGNILKSKIGENEFERFNRAVKVQ</sequence>
<dbReference type="PANTHER" id="PTHR33570:SF2">
    <property type="entry name" value="CARBOXYMUCONOLACTONE DECARBOXYLASE-LIKE DOMAIN-CONTAINING PROTEIN"/>
    <property type="match status" value="1"/>
</dbReference>
<proteinExistence type="predicted"/>
<dbReference type="Pfam" id="PF02627">
    <property type="entry name" value="CMD"/>
    <property type="match status" value="1"/>
</dbReference>
<reference evidence="2 3" key="1">
    <citation type="submission" date="2020-06" db="EMBL/GenBank/DDBJ databases">
        <title>Frischella cerana isolated from Apis cerana gut homogenate.</title>
        <authorList>
            <person name="Wolter L.A."/>
            <person name="Suenami S."/>
            <person name="Miyazaki R."/>
        </authorList>
    </citation>
    <scope>NUCLEOTIDE SEQUENCE [LARGE SCALE GENOMIC DNA]</scope>
    <source>
        <strain evidence="2 3">Ac13</strain>
    </source>
</reference>
<dbReference type="RefSeq" id="WP_187754860.1">
    <property type="nucleotide sequence ID" value="NZ_JABURY010000007.1"/>
</dbReference>
<gene>
    <name evidence="2" type="ORF">FcAc13_03670</name>
</gene>
<dbReference type="InterPro" id="IPR029032">
    <property type="entry name" value="AhpD-like"/>
</dbReference>
<protein>
    <submittedName>
        <fullName evidence="2">Carboxymuconolactone decarboxylase family protein</fullName>
    </submittedName>
</protein>
<evidence type="ECO:0000313" key="3">
    <source>
        <dbReference type="Proteomes" id="UP000651208"/>
    </source>
</evidence>
<evidence type="ECO:0000259" key="1">
    <source>
        <dbReference type="Pfam" id="PF02627"/>
    </source>
</evidence>
<name>A0ABR7QW31_9GAMM</name>
<organism evidence="2 3">
    <name type="scientific">Frischella japonica</name>
    <dbReference type="NCBI Taxonomy" id="2741544"/>
    <lineage>
        <taxon>Bacteria</taxon>
        <taxon>Pseudomonadati</taxon>
        <taxon>Pseudomonadota</taxon>
        <taxon>Gammaproteobacteria</taxon>
        <taxon>Orbales</taxon>
        <taxon>Orbaceae</taxon>
        <taxon>Frischella</taxon>
    </lineage>
</organism>
<dbReference type="Gene3D" id="1.20.1290.10">
    <property type="entry name" value="AhpD-like"/>
    <property type="match status" value="1"/>
</dbReference>
<evidence type="ECO:0000313" key="2">
    <source>
        <dbReference type="EMBL" id="MBC9130405.1"/>
    </source>
</evidence>
<dbReference type="SUPFAM" id="SSF69118">
    <property type="entry name" value="AhpD-like"/>
    <property type="match status" value="1"/>
</dbReference>
<dbReference type="EMBL" id="JABURY010000007">
    <property type="protein sequence ID" value="MBC9130405.1"/>
    <property type="molecule type" value="Genomic_DNA"/>
</dbReference>
<dbReference type="InterPro" id="IPR052512">
    <property type="entry name" value="4CMD/NDH-1_regulator"/>
</dbReference>
<keyword evidence="3" id="KW-1185">Reference proteome</keyword>